<evidence type="ECO:0000259" key="2">
    <source>
        <dbReference type="Pfam" id="PF02517"/>
    </source>
</evidence>
<comment type="caution">
    <text evidence="3">The sequence shown here is derived from an EMBL/GenBank/DDBJ whole genome shotgun (WGS) entry which is preliminary data.</text>
</comment>
<protein>
    <recommendedName>
        <fullName evidence="2">CAAX prenyl protease 2/Lysostaphin resistance protein A-like domain-containing protein</fullName>
    </recommendedName>
</protein>
<evidence type="ECO:0000256" key="1">
    <source>
        <dbReference type="SAM" id="Phobius"/>
    </source>
</evidence>
<dbReference type="InterPro" id="IPR003675">
    <property type="entry name" value="Rce1/LyrA-like_dom"/>
</dbReference>
<keyword evidence="1" id="KW-0472">Membrane</keyword>
<feature type="domain" description="CAAX prenyl protease 2/Lysostaphin resistance protein A-like" evidence="2">
    <location>
        <begin position="116"/>
        <end position="209"/>
    </location>
</feature>
<feature type="transmembrane region" description="Helical" evidence="1">
    <location>
        <begin position="172"/>
        <end position="192"/>
    </location>
</feature>
<proteinExistence type="predicted"/>
<feature type="transmembrane region" description="Helical" evidence="1">
    <location>
        <begin position="245"/>
        <end position="264"/>
    </location>
</feature>
<dbReference type="GO" id="GO:0080120">
    <property type="term" value="P:CAAX-box protein maturation"/>
    <property type="evidence" value="ECO:0007669"/>
    <property type="project" value="UniProtKB-ARBA"/>
</dbReference>
<feature type="transmembrane region" description="Helical" evidence="1">
    <location>
        <begin position="76"/>
        <end position="105"/>
    </location>
</feature>
<dbReference type="GO" id="GO:0004175">
    <property type="term" value="F:endopeptidase activity"/>
    <property type="evidence" value="ECO:0007669"/>
    <property type="project" value="UniProtKB-ARBA"/>
</dbReference>
<evidence type="ECO:0000313" key="3">
    <source>
        <dbReference type="EMBL" id="RFA07611.1"/>
    </source>
</evidence>
<keyword evidence="1" id="KW-0812">Transmembrane</keyword>
<gene>
    <name evidence="3" type="ORF">B7R21_15640</name>
</gene>
<evidence type="ECO:0000313" key="4">
    <source>
        <dbReference type="Proteomes" id="UP000256709"/>
    </source>
</evidence>
<dbReference type="PANTHER" id="PTHR39430:SF1">
    <property type="entry name" value="PROTEASE"/>
    <property type="match status" value="1"/>
</dbReference>
<organism evidence="3 4">
    <name type="scientific">Subtercola boreus</name>
    <dbReference type="NCBI Taxonomy" id="120213"/>
    <lineage>
        <taxon>Bacteria</taxon>
        <taxon>Bacillati</taxon>
        <taxon>Actinomycetota</taxon>
        <taxon>Actinomycetes</taxon>
        <taxon>Micrococcales</taxon>
        <taxon>Microbacteriaceae</taxon>
        <taxon>Subtercola</taxon>
    </lineage>
</organism>
<feature type="transmembrane region" description="Helical" evidence="1">
    <location>
        <begin position="117"/>
        <end position="135"/>
    </location>
</feature>
<dbReference type="Pfam" id="PF02517">
    <property type="entry name" value="Rce1-like"/>
    <property type="match status" value="1"/>
</dbReference>
<feature type="transmembrane region" description="Helical" evidence="1">
    <location>
        <begin position="35"/>
        <end position="55"/>
    </location>
</feature>
<feature type="transmembrane region" description="Helical" evidence="1">
    <location>
        <begin position="147"/>
        <end position="166"/>
    </location>
</feature>
<dbReference type="AlphaFoldDB" id="A0A3E0VCZ3"/>
<reference evidence="3 4" key="1">
    <citation type="submission" date="2017-04" db="EMBL/GenBank/DDBJ databases">
        <title>Comparative genome analysis of Subtercola boreus.</title>
        <authorList>
            <person name="Cho Y.-J."/>
            <person name="Cho A."/>
            <person name="Kim O.-S."/>
            <person name="Lee J.-I."/>
        </authorList>
    </citation>
    <scope>NUCLEOTIDE SEQUENCE [LARGE SCALE GENOMIC DNA]</scope>
    <source>
        <strain evidence="3 4">P27444</strain>
    </source>
</reference>
<name>A0A3E0VCZ3_9MICO</name>
<keyword evidence="1" id="KW-1133">Transmembrane helix</keyword>
<accession>A0A3E0VCZ3</accession>
<dbReference type="Proteomes" id="UP000256709">
    <property type="component" value="Unassembled WGS sequence"/>
</dbReference>
<dbReference type="EMBL" id="NBXA01000026">
    <property type="protein sequence ID" value="RFA07611.1"/>
    <property type="molecule type" value="Genomic_DNA"/>
</dbReference>
<sequence length="293" mass="31448">MRRVPVWAGIGFLILFFADNVGVQFEFLSSTARPAGQVALLVAAILTAAATIWFYKNVILRRWANREPDELASSKIRYGVVVGLPLGAALLGLAFLATVLVGASVPRVSSTFEVGDVIQVLILVVVSAVIEEVVFRGLLFHALQPLIGWKACLAITALFFGAAHQLNAHATLWSSFAIAIEGGVLFGLLFIWKHNLWLTMGVHAGWNLMESLLGVPVSGQEPHGFLDIELQGAPLITGGEFGIEASLITFTLSILVIGIVIVLWRRSLSNVNGLSASCSCHVKPRMLGGRTPT</sequence>
<dbReference type="PANTHER" id="PTHR39430">
    <property type="entry name" value="MEMBRANE-ASSOCIATED PROTEASE-RELATED"/>
    <property type="match status" value="1"/>
</dbReference>